<dbReference type="InterPro" id="IPR003616">
    <property type="entry name" value="Post-SET_dom"/>
</dbReference>
<evidence type="ECO:0000259" key="8">
    <source>
        <dbReference type="PROSITE" id="PS50280"/>
    </source>
</evidence>
<dbReference type="Gene3D" id="2.170.270.10">
    <property type="entry name" value="SET domain"/>
    <property type="match status" value="1"/>
</dbReference>
<dbReference type="AlphaFoldDB" id="V6LBB0"/>
<evidence type="ECO:0000259" key="9">
    <source>
        <dbReference type="PROSITE" id="PS50868"/>
    </source>
</evidence>
<dbReference type="PROSITE" id="PS50280">
    <property type="entry name" value="SET"/>
    <property type="match status" value="1"/>
</dbReference>
<evidence type="ECO:0000256" key="3">
    <source>
        <dbReference type="ARBA" id="ARBA00022454"/>
    </source>
</evidence>
<dbReference type="GO" id="GO:0032259">
    <property type="term" value="P:methylation"/>
    <property type="evidence" value="ECO:0007669"/>
    <property type="project" value="UniProtKB-KW"/>
</dbReference>
<dbReference type="Pfam" id="PF00856">
    <property type="entry name" value="SET"/>
    <property type="match status" value="1"/>
</dbReference>
<keyword evidence="6" id="KW-0949">S-adenosyl-L-methionine</keyword>
<keyword evidence="5" id="KW-0808">Transferase</keyword>
<organism evidence="10">
    <name type="scientific">Spironucleus salmonicida</name>
    <dbReference type="NCBI Taxonomy" id="348837"/>
    <lineage>
        <taxon>Eukaryota</taxon>
        <taxon>Metamonada</taxon>
        <taxon>Diplomonadida</taxon>
        <taxon>Hexamitidae</taxon>
        <taxon>Hexamitinae</taxon>
        <taxon>Spironucleus</taxon>
    </lineage>
</organism>
<keyword evidence="3" id="KW-0158">Chromosome</keyword>
<protein>
    <submittedName>
        <fullName evidence="11">Histone-lysine N-methyltransferase SETD1</fullName>
    </submittedName>
    <submittedName>
        <fullName evidence="10">SET domain-containing protein</fullName>
    </submittedName>
</protein>
<evidence type="ECO:0000313" key="11">
    <source>
        <dbReference type="EMBL" id="KAH0575463.1"/>
    </source>
</evidence>
<keyword evidence="12" id="KW-1185">Reference proteome</keyword>
<evidence type="ECO:0000313" key="12">
    <source>
        <dbReference type="Proteomes" id="UP000018208"/>
    </source>
</evidence>
<dbReference type="EMBL" id="AUWU02000003">
    <property type="protein sequence ID" value="KAH0575463.1"/>
    <property type="molecule type" value="Genomic_DNA"/>
</dbReference>
<comment type="subcellular location">
    <subcellularLocation>
        <location evidence="2">Chromosome</location>
    </subcellularLocation>
    <subcellularLocation>
        <location evidence="1">Nucleus</location>
    </subcellularLocation>
</comment>
<reference evidence="10 11" key="1">
    <citation type="journal article" date="2014" name="PLoS Genet.">
        <title>The Genome of Spironucleus salmonicida Highlights a Fish Pathogen Adapted to Fluctuating Environments.</title>
        <authorList>
            <person name="Xu F."/>
            <person name="Jerlstrom-Hultqvist J."/>
            <person name="Einarsson E."/>
            <person name="Astvaldsson A."/>
            <person name="Svard S.G."/>
            <person name="Andersson J.O."/>
        </authorList>
    </citation>
    <scope>NUCLEOTIDE SEQUENCE</scope>
    <source>
        <strain evidence="11">ATCC 50377</strain>
    </source>
</reference>
<evidence type="ECO:0000256" key="6">
    <source>
        <dbReference type="ARBA" id="ARBA00022691"/>
    </source>
</evidence>
<evidence type="ECO:0000256" key="2">
    <source>
        <dbReference type="ARBA" id="ARBA00004286"/>
    </source>
</evidence>
<gene>
    <name evidence="10" type="ORF">SS50377_18816</name>
    <name evidence="11" type="ORF">SS50377_23096</name>
</gene>
<evidence type="ECO:0000256" key="5">
    <source>
        <dbReference type="ARBA" id="ARBA00022679"/>
    </source>
</evidence>
<keyword evidence="4" id="KW-0489">Methyltransferase</keyword>
<dbReference type="VEuPathDB" id="GiardiaDB:SS50377_23096"/>
<dbReference type="GO" id="GO:0008168">
    <property type="term" value="F:methyltransferase activity"/>
    <property type="evidence" value="ECO:0007669"/>
    <property type="project" value="UniProtKB-KW"/>
</dbReference>
<dbReference type="InterPro" id="IPR050777">
    <property type="entry name" value="SET2_Histone-Lys_MeTrsfase"/>
</dbReference>
<evidence type="ECO:0000313" key="10">
    <source>
        <dbReference type="EMBL" id="EST41730.1"/>
    </source>
</evidence>
<dbReference type="SMART" id="SM00508">
    <property type="entry name" value="PostSET"/>
    <property type="match status" value="1"/>
</dbReference>
<sequence>MDSDSSEVETTVFDFISYQPQKEPDFSTLFNCVLPEKLTRAFFEQTVRWYPQITCQLLPRILPGVPFEPLQLTADNKTLIQNNKVLTSQESKNAPTSLNLTSTLQFEAYVPRFRVEDDDTEDEFLPNFAQSFRSRYNFQLFKEVDVIKEKIYRRETYDQGWKFALYQASIVQMKCFQLSEDELFWLNLLKERKPINRQKQMSEYVKTCAIKISRTLIKLVKRNKILDIEKRLLQFDFKHLIKECSEYKTVKDVKTIQLQEKDYQLYTKYIKECLRYRDILLKTPRPVIDQKQGDAIYQQEYMQYHQIKSQQEELFTMQNQRNEALNYITEVYIVQKAESTSKRLQTECIKLDIEQLYSKHPNSQPDEYFYNKPPYPKQLPKIITSSVTDEQTIQLLQQNKRLFSIFNRPVSQLQLTAFYHSQYHGFGLYSLKNDSQQEQISEYCGEVINSTLSEIRDKEYLKNGFHSIYMFSLRQDVIIDATFTGSYARFLNHSCTANAQSCSMYLHDNKLVPNNKSSGEPIGIGMYGVGVLGQEMTLDYNLQKVSYDKKMPCLCGSENCTGHIN</sequence>
<dbReference type="InterPro" id="IPR001214">
    <property type="entry name" value="SET_dom"/>
</dbReference>
<evidence type="ECO:0000256" key="7">
    <source>
        <dbReference type="ARBA" id="ARBA00023242"/>
    </source>
</evidence>
<dbReference type="OrthoDB" id="308383at2759"/>
<dbReference type="PANTHER" id="PTHR22884">
    <property type="entry name" value="SET DOMAIN PROTEINS"/>
    <property type="match status" value="1"/>
</dbReference>
<dbReference type="InterPro" id="IPR046341">
    <property type="entry name" value="SET_dom_sf"/>
</dbReference>
<name>V6LBB0_9EUKA</name>
<evidence type="ECO:0000256" key="4">
    <source>
        <dbReference type="ARBA" id="ARBA00022603"/>
    </source>
</evidence>
<dbReference type="EMBL" id="KI546168">
    <property type="protein sequence ID" value="EST41730.1"/>
    <property type="molecule type" value="Genomic_DNA"/>
</dbReference>
<dbReference type="GO" id="GO:0005634">
    <property type="term" value="C:nucleus"/>
    <property type="evidence" value="ECO:0007669"/>
    <property type="project" value="UniProtKB-SubCell"/>
</dbReference>
<dbReference type="Proteomes" id="UP000018208">
    <property type="component" value="Unassembled WGS sequence"/>
</dbReference>
<dbReference type="PROSITE" id="PS50868">
    <property type="entry name" value="POST_SET"/>
    <property type="match status" value="1"/>
</dbReference>
<proteinExistence type="predicted"/>
<dbReference type="GO" id="GO:0005694">
    <property type="term" value="C:chromosome"/>
    <property type="evidence" value="ECO:0007669"/>
    <property type="project" value="UniProtKB-SubCell"/>
</dbReference>
<accession>V6LBB0</accession>
<dbReference type="SUPFAM" id="SSF82199">
    <property type="entry name" value="SET domain"/>
    <property type="match status" value="1"/>
</dbReference>
<evidence type="ECO:0000256" key="1">
    <source>
        <dbReference type="ARBA" id="ARBA00004123"/>
    </source>
</evidence>
<keyword evidence="7" id="KW-0539">Nucleus</keyword>
<feature type="domain" description="Post-SET" evidence="9">
    <location>
        <begin position="549"/>
        <end position="565"/>
    </location>
</feature>
<feature type="domain" description="SET" evidence="8">
    <location>
        <begin position="411"/>
        <end position="541"/>
    </location>
</feature>
<reference evidence="11" key="2">
    <citation type="submission" date="2020-12" db="EMBL/GenBank/DDBJ databases">
        <title>New Spironucleus salmonicida genome in near-complete chromosomes.</title>
        <authorList>
            <person name="Xu F."/>
            <person name="Kurt Z."/>
            <person name="Jimenez-Gonzalez A."/>
            <person name="Astvaldsson A."/>
            <person name="Andersson J.O."/>
            <person name="Svard S.G."/>
        </authorList>
    </citation>
    <scope>NUCLEOTIDE SEQUENCE</scope>
    <source>
        <strain evidence="11">ATCC 50377</strain>
    </source>
</reference>